<feature type="compositionally biased region" description="Basic and acidic residues" evidence="1">
    <location>
        <begin position="22"/>
        <end position="49"/>
    </location>
</feature>
<gene>
    <name evidence="2" type="ORF">IDH45_24610</name>
</gene>
<reference evidence="2" key="1">
    <citation type="submission" date="2020-09" db="EMBL/GenBank/DDBJ databases">
        <title>A novel bacterium of genus Paenibacillus, isolated from South China Sea.</title>
        <authorList>
            <person name="Huang H."/>
            <person name="Mo K."/>
            <person name="Hu Y."/>
        </authorList>
    </citation>
    <scope>NUCLEOTIDE SEQUENCE</scope>
    <source>
        <strain evidence="2">IB182363</strain>
    </source>
</reference>
<feature type="compositionally biased region" description="Basic residues" evidence="1">
    <location>
        <begin position="1"/>
        <end position="10"/>
    </location>
</feature>
<dbReference type="RefSeq" id="WP_190930789.1">
    <property type="nucleotide sequence ID" value="NZ_JACXJA010000038.1"/>
</dbReference>
<organism evidence="2 3">
    <name type="scientific">Paenibacillus oceani</name>
    <dbReference type="NCBI Taxonomy" id="2772510"/>
    <lineage>
        <taxon>Bacteria</taxon>
        <taxon>Bacillati</taxon>
        <taxon>Bacillota</taxon>
        <taxon>Bacilli</taxon>
        <taxon>Bacillales</taxon>
        <taxon>Paenibacillaceae</taxon>
        <taxon>Paenibacillus</taxon>
    </lineage>
</organism>
<accession>A0A927CBU9</accession>
<sequence length="49" mass="5746">MAGRNNRPKKNGPAGHPSQLDQYREEFALDLTEKPENEKERTDKTRYTQ</sequence>
<evidence type="ECO:0000256" key="1">
    <source>
        <dbReference type="SAM" id="MobiDB-lite"/>
    </source>
</evidence>
<dbReference type="Proteomes" id="UP000639396">
    <property type="component" value="Unassembled WGS sequence"/>
</dbReference>
<keyword evidence="3" id="KW-1185">Reference proteome</keyword>
<protein>
    <submittedName>
        <fullName evidence="2">Uncharacterized protein</fullName>
    </submittedName>
</protein>
<evidence type="ECO:0000313" key="2">
    <source>
        <dbReference type="EMBL" id="MBD2865168.1"/>
    </source>
</evidence>
<name>A0A927CBU9_9BACL</name>
<dbReference type="AlphaFoldDB" id="A0A927CBU9"/>
<evidence type="ECO:0000313" key="3">
    <source>
        <dbReference type="Proteomes" id="UP000639396"/>
    </source>
</evidence>
<proteinExistence type="predicted"/>
<feature type="region of interest" description="Disordered" evidence="1">
    <location>
        <begin position="1"/>
        <end position="49"/>
    </location>
</feature>
<comment type="caution">
    <text evidence="2">The sequence shown here is derived from an EMBL/GenBank/DDBJ whole genome shotgun (WGS) entry which is preliminary data.</text>
</comment>
<dbReference type="EMBL" id="JACXJA010000038">
    <property type="protein sequence ID" value="MBD2865168.1"/>
    <property type="molecule type" value="Genomic_DNA"/>
</dbReference>